<name>A0A1G8ZCZ8_9GAMM</name>
<evidence type="ECO:0000313" key="1">
    <source>
        <dbReference type="EMBL" id="SDK12275.1"/>
    </source>
</evidence>
<dbReference type="Proteomes" id="UP000199305">
    <property type="component" value="Unassembled WGS sequence"/>
</dbReference>
<dbReference type="AlphaFoldDB" id="A0A1G8ZCZ8"/>
<organism evidence="1 2">
    <name type="scientific">Microbulbifer yueqingensis</name>
    <dbReference type="NCBI Taxonomy" id="658219"/>
    <lineage>
        <taxon>Bacteria</taxon>
        <taxon>Pseudomonadati</taxon>
        <taxon>Pseudomonadota</taxon>
        <taxon>Gammaproteobacteria</taxon>
        <taxon>Cellvibrionales</taxon>
        <taxon>Microbulbiferaceae</taxon>
        <taxon>Microbulbifer</taxon>
    </lineage>
</organism>
<evidence type="ECO:0000313" key="2">
    <source>
        <dbReference type="Proteomes" id="UP000199305"/>
    </source>
</evidence>
<accession>A0A1G8ZCZ8</accession>
<proteinExistence type="predicted"/>
<dbReference type="OrthoDB" id="1422790at2"/>
<protein>
    <submittedName>
        <fullName evidence="1">Uncharacterized protein</fullName>
    </submittedName>
</protein>
<dbReference type="EMBL" id="FNFH01000003">
    <property type="protein sequence ID" value="SDK12275.1"/>
    <property type="molecule type" value="Genomic_DNA"/>
</dbReference>
<reference evidence="2" key="1">
    <citation type="submission" date="2016-10" db="EMBL/GenBank/DDBJ databases">
        <authorList>
            <person name="Varghese N."/>
            <person name="Submissions S."/>
        </authorList>
    </citation>
    <scope>NUCLEOTIDE SEQUENCE [LARGE SCALE GENOMIC DNA]</scope>
    <source>
        <strain evidence="2">CGMCC 1.10658</strain>
    </source>
</reference>
<sequence>MSNNPYNAPFDPMSDSIAITIPRFTLKKHADSSFQNYNEPYIVSMAIDESGVASPAIDFNMMPFPKVRRGGTVKMLGDGHLVYGPRNPGKFVALSVLVMESDSDLNSIGGQVEEIVSSKAVELGIDTIVSANPGSAAILAVLKELTQLVAGHLKSNKDDELFRIEGTFLRDHATPYHVNREYDNLGNDYIDMSMRILALASPNGQGPATRAISLSR</sequence>
<dbReference type="RefSeq" id="WP_091511371.1">
    <property type="nucleotide sequence ID" value="NZ_FNFH01000003.1"/>
</dbReference>
<keyword evidence="2" id="KW-1185">Reference proteome</keyword>
<gene>
    <name evidence="1" type="ORF">SAMN05216212_1547</name>
</gene>